<dbReference type="AlphaFoldDB" id="A0ABD2R6Q3"/>
<dbReference type="SUPFAM" id="SSF53056">
    <property type="entry name" value="beta-carbonic anhydrase, cab"/>
    <property type="match status" value="1"/>
</dbReference>
<evidence type="ECO:0000256" key="7">
    <source>
        <dbReference type="PIRSR" id="PIRSR601765-1"/>
    </source>
</evidence>
<dbReference type="CDD" id="cd00884">
    <property type="entry name" value="beta_CA_cladeB"/>
    <property type="match status" value="1"/>
</dbReference>
<evidence type="ECO:0000256" key="6">
    <source>
        <dbReference type="ARBA" id="ARBA00048348"/>
    </source>
</evidence>
<keyword evidence="5 8" id="KW-0456">Lyase</keyword>
<name>A0ABD2R6Q3_9SOLN</name>
<dbReference type="InterPro" id="IPR001765">
    <property type="entry name" value="Carbonic_anhydrase"/>
</dbReference>
<dbReference type="GO" id="GO:0008270">
    <property type="term" value="F:zinc ion binding"/>
    <property type="evidence" value="ECO:0007669"/>
    <property type="project" value="UniProtKB-UniRule"/>
</dbReference>
<comment type="catalytic activity">
    <reaction evidence="6 8">
        <text>hydrogencarbonate + H(+) = CO2 + H2O</text>
        <dbReference type="Rhea" id="RHEA:10748"/>
        <dbReference type="ChEBI" id="CHEBI:15377"/>
        <dbReference type="ChEBI" id="CHEBI:15378"/>
        <dbReference type="ChEBI" id="CHEBI:16526"/>
        <dbReference type="ChEBI" id="CHEBI:17544"/>
        <dbReference type="EC" id="4.2.1.1"/>
    </reaction>
</comment>
<gene>
    <name evidence="10" type="ORF">AABB24_035211</name>
</gene>
<keyword evidence="11" id="KW-1185">Reference proteome</keyword>
<feature type="binding site" evidence="7">
    <location>
        <position position="162"/>
    </location>
    <ligand>
        <name>Zn(2+)</name>
        <dbReference type="ChEBI" id="CHEBI:29105"/>
    </ligand>
</feature>
<feature type="binding site" evidence="7">
    <location>
        <position position="160"/>
    </location>
    <ligand>
        <name>Zn(2+)</name>
        <dbReference type="ChEBI" id="CHEBI:29105"/>
    </ligand>
</feature>
<evidence type="ECO:0000313" key="10">
    <source>
        <dbReference type="EMBL" id="KAL3327419.1"/>
    </source>
</evidence>
<evidence type="ECO:0000313" key="11">
    <source>
        <dbReference type="Proteomes" id="UP001627284"/>
    </source>
</evidence>
<evidence type="ECO:0000256" key="1">
    <source>
        <dbReference type="ARBA" id="ARBA00002904"/>
    </source>
</evidence>
<dbReference type="FunFam" id="3.40.1050.10:FF:000003">
    <property type="entry name" value="Carbonic anhydrase"/>
    <property type="match status" value="1"/>
</dbReference>
<dbReference type="Gene3D" id="3.40.1050.10">
    <property type="entry name" value="Carbonic anhydrase"/>
    <property type="match status" value="1"/>
</dbReference>
<dbReference type="PANTHER" id="PTHR11002:SF12">
    <property type="entry name" value="CARBONIC ANHYDRASE"/>
    <property type="match status" value="1"/>
</dbReference>
<comment type="caution">
    <text evidence="10">The sequence shown here is derived from an EMBL/GenBank/DDBJ whole genome shotgun (WGS) entry which is preliminary data.</text>
</comment>
<dbReference type="PANTHER" id="PTHR11002">
    <property type="entry name" value="CARBONIC ANHYDRASE"/>
    <property type="match status" value="1"/>
</dbReference>
<keyword evidence="7" id="KW-0479">Metal-binding</keyword>
<evidence type="ECO:0000256" key="2">
    <source>
        <dbReference type="ARBA" id="ARBA00006217"/>
    </source>
</evidence>
<dbReference type="PROSITE" id="PS00704">
    <property type="entry name" value="PROK_CO2_ANHYDRASE_1"/>
    <property type="match status" value="1"/>
</dbReference>
<evidence type="ECO:0000256" key="8">
    <source>
        <dbReference type="RuleBase" id="RU003956"/>
    </source>
</evidence>
<accession>A0ABD2R6Q3</accession>
<proteinExistence type="inferred from homology"/>
<feature type="transmembrane region" description="Helical" evidence="9">
    <location>
        <begin position="27"/>
        <end position="48"/>
    </location>
</feature>
<reference evidence="10 11" key="1">
    <citation type="submission" date="2024-05" db="EMBL/GenBank/DDBJ databases">
        <title>De novo assembly of an allotetraploid wild potato.</title>
        <authorList>
            <person name="Hosaka A.J."/>
        </authorList>
    </citation>
    <scope>NUCLEOTIDE SEQUENCE [LARGE SCALE GENOMIC DNA]</scope>
    <source>
        <tissue evidence="10">Young leaves</tissue>
    </source>
</reference>
<dbReference type="SMART" id="SM00947">
    <property type="entry name" value="Pro_CA"/>
    <property type="match status" value="1"/>
</dbReference>
<evidence type="ECO:0000256" key="9">
    <source>
        <dbReference type="SAM" id="Phobius"/>
    </source>
</evidence>
<evidence type="ECO:0000256" key="3">
    <source>
        <dbReference type="ARBA" id="ARBA00012925"/>
    </source>
</evidence>
<dbReference type="InterPro" id="IPR015892">
    <property type="entry name" value="Carbonic_anhydrase_CS"/>
</dbReference>
<comment type="function">
    <text evidence="1 8">Reversible hydration of carbon dioxide.</text>
</comment>
<dbReference type="Proteomes" id="UP001627284">
    <property type="component" value="Unassembled WGS sequence"/>
</dbReference>
<feature type="binding site" evidence="7">
    <location>
        <position position="219"/>
    </location>
    <ligand>
        <name>Zn(2+)</name>
        <dbReference type="ChEBI" id="CHEBI:29105"/>
    </ligand>
</feature>
<dbReference type="Pfam" id="PF00484">
    <property type="entry name" value="Pro_CA"/>
    <property type="match status" value="1"/>
</dbReference>
<dbReference type="EMBL" id="JBJKTR010000021">
    <property type="protein sequence ID" value="KAL3327419.1"/>
    <property type="molecule type" value="Genomic_DNA"/>
</dbReference>
<evidence type="ECO:0000256" key="5">
    <source>
        <dbReference type="ARBA" id="ARBA00023239"/>
    </source>
</evidence>
<dbReference type="EC" id="4.2.1.1" evidence="3 8"/>
<dbReference type="GO" id="GO:0004089">
    <property type="term" value="F:carbonate dehydratase activity"/>
    <property type="evidence" value="ECO:0007669"/>
    <property type="project" value="UniProtKB-UniRule"/>
</dbReference>
<dbReference type="InterPro" id="IPR045066">
    <property type="entry name" value="Beta_CA_cladeB"/>
</dbReference>
<feature type="binding site" evidence="7">
    <location>
        <position position="222"/>
    </location>
    <ligand>
        <name>Zn(2+)</name>
        <dbReference type="ChEBI" id="CHEBI:29105"/>
    </ligand>
</feature>
<keyword evidence="9" id="KW-1133">Transmembrane helix</keyword>
<comment type="similarity">
    <text evidence="2 8">Belongs to the beta-class carbonic anhydrase family.</text>
</comment>
<comment type="cofactor">
    <cofactor evidence="7">
        <name>Zn(2+)</name>
        <dbReference type="ChEBI" id="CHEBI:29105"/>
    </cofactor>
    <text evidence="7">Binds 1 zinc ion per subunit.</text>
</comment>
<organism evidence="10 11">
    <name type="scientific">Solanum stoloniferum</name>
    <dbReference type="NCBI Taxonomy" id="62892"/>
    <lineage>
        <taxon>Eukaryota</taxon>
        <taxon>Viridiplantae</taxon>
        <taxon>Streptophyta</taxon>
        <taxon>Embryophyta</taxon>
        <taxon>Tracheophyta</taxon>
        <taxon>Spermatophyta</taxon>
        <taxon>Magnoliopsida</taxon>
        <taxon>eudicotyledons</taxon>
        <taxon>Gunneridae</taxon>
        <taxon>Pentapetalae</taxon>
        <taxon>asterids</taxon>
        <taxon>lamiids</taxon>
        <taxon>Solanales</taxon>
        <taxon>Solanaceae</taxon>
        <taxon>Solanoideae</taxon>
        <taxon>Solaneae</taxon>
        <taxon>Solanum</taxon>
    </lineage>
</organism>
<sequence length="335" mass="38193">MVQTNFFKAFVSEEESIFIVKSRKSPFCILFSLLLWFIVVFVMARPLIQSSVDLHKSSATTRILRTQVRCLEVDKPHLRFLNLPSCNSAPKLKVWKGPMTLTKEVVDEKEMSAATEHESNEFTTLKHRFLNFKKDKYLKNLEHYQSLADEQSPKFLVISCADSRVCPSNILGFQPGEAFVVRNIANLVPPYETGPSEVKAALEFSVNTLKVENILVIGHSRCGGIRALMSMDDETNSSFIRSWVINGKAARTSTKAVASNLSFDHQCKHCEKESVNCSLMNLLTYPWIKEKVNKGELLIHGGYYDFVDCSFEKWTLENNSQVDDQVSIKNREFWS</sequence>
<evidence type="ECO:0000256" key="4">
    <source>
        <dbReference type="ARBA" id="ARBA00022833"/>
    </source>
</evidence>
<dbReference type="InterPro" id="IPR036874">
    <property type="entry name" value="Carbonic_anhydrase_sf"/>
</dbReference>
<keyword evidence="9" id="KW-0812">Transmembrane</keyword>
<keyword evidence="9" id="KW-0472">Membrane</keyword>
<protein>
    <recommendedName>
        <fullName evidence="3 8">Carbonic anhydrase</fullName>
        <ecNumber evidence="3 8">4.2.1.1</ecNumber>
    </recommendedName>
    <alternativeName>
        <fullName evidence="8">Carbonate dehydratase</fullName>
    </alternativeName>
</protein>
<keyword evidence="4 7" id="KW-0862">Zinc</keyword>